<proteinExistence type="predicted"/>
<reference evidence="2 3" key="1">
    <citation type="submission" date="2023-03" db="EMBL/GenBank/DDBJ databases">
        <title>WGS of Gossypium arboreum.</title>
        <authorList>
            <person name="Yu D."/>
        </authorList>
    </citation>
    <scope>NUCLEOTIDE SEQUENCE [LARGE SCALE GENOMIC DNA]</scope>
    <source>
        <tissue evidence="2">Leaf</tissue>
    </source>
</reference>
<dbReference type="PANTHER" id="PTHR48200">
    <property type="entry name" value="PROTEIN, PUTATIVE-RELATED"/>
    <property type="match status" value="1"/>
</dbReference>
<evidence type="ECO:0000313" key="3">
    <source>
        <dbReference type="Proteomes" id="UP001358586"/>
    </source>
</evidence>
<dbReference type="Proteomes" id="UP001358586">
    <property type="component" value="Chromosome 6"/>
</dbReference>
<accession>A0ABR0PMN7</accession>
<protein>
    <recommendedName>
        <fullName evidence="1">DUF7745 domain-containing protein</fullName>
    </recommendedName>
</protein>
<feature type="domain" description="DUF7745" evidence="1">
    <location>
        <begin position="24"/>
        <end position="114"/>
    </location>
</feature>
<name>A0ABR0PMN7_GOSAR</name>
<evidence type="ECO:0000313" key="2">
    <source>
        <dbReference type="EMBL" id="KAK5825694.1"/>
    </source>
</evidence>
<comment type="caution">
    <text evidence="2">The sequence shown here is derived from an EMBL/GenBank/DDBJ whole genome shotgun (WGS) entry which is preliminary data.</text>
</comment>
<organism evidence="2 3">
    <name type="scientific">Gossypium arboreum</name>
    <name type="common">Tree cotton</name>
    <name type="synonym">Gossypium nanking</name>
    <dbReference type="NCBI Taxonomy" id="29729"/>
    <lineage>
        <taxon>Eukaryota</taxon>
        <taxon>Viridiplantae</taxon>
        <taxon>Streptophyta</taxon>
        <taxon>Embryophyta</taxon>
        <taxon>Tracheophyta</taxon>
        <taxon>Spermatophyta</taxon>
        <taxon>Magnoliopsida</taxon>
        <taxon>eudicotyledons</taxon>
        <taxon>Gunneridae</taxon>
        <taxon>Pentapetalae</taxon>
        <taxon>rosids</taxon>
        <taxon>malvids</taxon>
        <taxon>Malvales</taxon>
        <taxon>Malvaceae</taxon>
        <taxon>Malvoideae</taxon>
        <taxon>Gossypium</taxon>
    </lineage>
</organism>
<dbReference type="EMBL" id="JARKNE010000006">
    <property type="protein sequence ID" value="KAK5825694.1"/>
    <property type="molecule type" value="Genomic_DNA"/>
</dbReference>
<dbReference type="InterPro" id="IPR056647">
    <property type="entry name" value="DUF7745"/>
</dbReference>
<dbReference type="Pfam" id="PF24924">
    <property type="entry name" value="DUF7745"/>
    <property type="match status" value="1"/>
</dbReference>
<sequence>MALLRCPKIKADKAYSRAANIPTFNLQVEDVEWRALWMTPDEILYRYGDFDWVPLLGIWEAIGYAPLLVLRKYRSRQFIPVTQGLAQCEFSYKGDNYKKRVREISNAWNQTLRMKGLAAGPMMTPEYDWWWG</sequence>
<gene>
    <name evidence="2" type="ORF">PVK06_020552</name>
</gene>
<evidence type="ECO:0000259" key="1">
    <source>
        <dbReference type="Pfam" id="PF24924"/>
    </source>
</evidence>
<keyword evidence="3" id="KW-1185">Reference proteome</keyword>
<dbReference type="PANTHER" id="PTHR48200:SF1">
    <property type="entry name" value="AMINOTRANSFERASE-LIKE PLANT MOBILE DOMAIN-CONTAINING PROTEIN"/>
    <property type="match status" value="1"/>
</dbReference>